<dbReference type="InterPro" id="IPR036890">
    <property type="entry name" value="HATPase_C_sf"/>
</dbReference>
<gene>
    <name evidence="11" type="ORF">LX16_0241</name>
</gene>
<dbReference type="Proteomes" id="UP000321617">
    <property type="component" value="Unassembled WGS sequence"/>
</dbReference>
<accession>A0A562V9K1</accession>
<reference evidence="11 12" key="1">
    <citation type="journal article" date="2013" name="Stand. Genomic Sci.">
        <title>Genomic Encyclopedia of Type Strains, Phase I: The one thousand microbial genomes (KMG-I) project.</title>
        <authorList>
            <person name="Kyrpides N.C."/>
            <person name="Woyke T."/>
            <person name="Eisen J.A."/>
            <person name="Garrity G."/>
            <person name="Lilburn T.G."/>
            <person name="Beck B.J."/>
            <person name="Whitman W.B."/>
            <person name="Hugenholtz P."/>
            <person name="Klenk H.P."/>
        </authorList>
    </citation>
    <scope>NUCLEOTIDE SEQUENCE [LARGE SCALE GENOMIC DNA]</scope>
    <source>
        <strain evidence="11 12">DSM 45044</strain>
    </source>
</reference>
<evidence type="ECO:0000256" key="7">
    <source>
        <dbReference type="ARBA" id="ARBA00022840"/>
    </source>
</evidence>
<feature type="domain" description="Histidine kinase/HSP90-like ATPase" evidence="10">
    <location>
        <begin position="325"/>
        <end position="417"/>
    </location>
</feature>
<evidence type="ECO:0000256" key="1">
    <source>
        <dbReference type="ARBA" id="ARBA00000085"/>
    </source>
</evidence>
<dbReference type="InterPro" id="IPR003594">
    <property type="entry name" value="HATPase_dom"/>
</dbReference>
<keyword evidence="5" id="KW-0547">Nucleotide-binding</keyword>
<name>A0A562V9K1_9ACTN</name>
<feature type="transmembrane region" description="Helical" evidence="9">
    <location>
        <begin position="118"/>
        <end position="138"/>
    </location>
</feature>
<dbReference type="AlphaFoldDB" id="A0A562V9K1"/>
<comment type="caution">
    <text evidence="11">The sequence shown here is derived from an EMBL/GenBank/DDBJ whole genome shotgun (WGS) entry which is preliminary data.</text>
</comment>
<organism evidence="11 12">
    <name type="scientific">Stackebrandtia albiflava</name>
    <dbReference type="NCBI Taxonomy" id="406432"/>
    <lineage>
        <taxon>Bacteria</taxon>
        <taxon>Bacillati</taxon>
        <taxon>Actinomycetota</taxon>
        <taxon>Actinomycetes</taxon>
        <taxon>Glycomycetales</taxon>
        <taxon>Glycomycetaceae</taxon>
        <taxon>Stackebrandtia</taxon>
    </lineage>
</organism>
<keyword evidence="9" id="KW-0472">Membrane</keyword>
<dbReference type="Gene3D" id="3.30.565.10">
    <property type="entry name" value="Histidine kinase-like ATPase, C-terminal domain"/>
    <property type="match status" value="1"/>
</dbReference>
<evidence type="ECO:0000256" key="3">
    <source>
        <dbReference type="ARBA" id="ARBA00022553"/>
    </source>
</evidence>
<dbReference type="Gene3D" id="1.20.5.1930">
    <property type="match status" value="1"/>
</dbReference>
<feature type="transmembrane region" description="Helical" evidence="9">
    <location>
        <begin position="144"/>
        <end position="162"/>
    </location>
</feature>
<dbReference type="Pfam" id="PF07730">
    <property type="entry name" value="HisKA_3"/>
    <property type="match status" value="1"/>
</dbReference>
<dbReference type="OrthoDB" id="227596at2"/>
<feature type="transmembrane region" description="Helical" evidence="9">
    <location>
        <begin position="169"/>
        <end position="187"/>
    </location>
</feature>
<keyword evidence="8" id="KW-0902">Two-component regulatory system</keyword>
<proteinExistence type="predicted"/>
<keyword evidence="9" id="KW-1133">Transmembrane helix</keyword>
<keyword evidence="4" id="KW-0808">Transferase</keyword>
<dbReference type="SUPFAM" id="SSF55874">
    <property type="entry name" value="ATPase domain of HSP90 chaperone/DNA topoisomerase II/histidine kinase"/>
    <property type="match status" value="1"/>
</dbReference>
<evidence type="ECO:0000256" key="9">
    <source>
        <dbReference type="SAM" id="Phobius"/>
    </source>
</evidence>
<dbReference type="GO" id="GO:0000155">
    <property type="term" value="F:phosphorelay sensor kinase activity"/>
    <property type="evidence" value="ECO:0007669"/>
    <property type="project" value="InterPro"/>
</dbReference>
<keyword evidence="6 11" id="KW-0418">Kinase</keyword>
<dbReference type="EMBL" id="VLLL01000005">
    <property type="protein sequence ID" value="TWJ14556.1"/>
    <property type="molecule type" value="Genomic_DNA"/>
</dbReference>
<dbReference type="Pfam" id="PF02518">
    <property type="entry name" value="HATPase_c"/>
    <property type="match status" value="1"/>
</dbReference>
<dbReference type="GO" id="GO:0005524">
    <property type="term" value="F:ATP binding"/>
    <property type="evidence" value="ECO:0007669"/>
    <property type="project" value="UniProtKB-KW"/>
</dbReference>
<evidence type="ECO:0000259" key="10">
    <source>
        <dbReference type="SMART" id="SM00387"/>
    </source>
</evidence>
<evidence type="ECO:0000256" key="4">
    <source>
        <dbReference type="ARBA" id="ARBA00022679"/>
    </source>
</evidence>
<sequence>MTATDTLRSARHGLRRLGTELFTARADPLPWGSLRSFGWVVHLLTLAFAWYALNENVPELVDVYRLGVTAGTTLAILQSVAVVLALRWPVPAWWLATATTAVTALAGEAYVEVSAAYPWTAYGMVLQAIGLFLLALRLRPVASITAYLVTSGVGATCAVLLATRPHRTTFDLAVIVLAVATVLGIAFRTSRVARAELTRQQILTATERARRELADERARIARELHDVVAHHMSVISIQAQVAVHLVPDPPQQLRDNLAGIRANAVDALTELRRVLGVLRSERPDDDRHRPQPTLDRIPELVDNVRGTGAAITLEIRGEPRVLSPGVELSAYRIAQEALSNALRHAPGTRITLLLDYRPDTVAVEVDNTAPAEPAAPNPGGLGLAGMRERAAMLGGEVTTLTRPDGGYRVTAVLPATGGAA</sequence>
<dbReference type="GO" id="GO:0046983">
    <property type="term" value="F:protein dimerization activity"/>
    <property type="evidence" value="ECO:0007669"/>
    <property type="project" value="InterPro"/>
</dbReference>
<dbReference type="GO" id="GO:0016020">
    <property type="term" value="C:membrane"/>
    <property type="evidence" value="ECO:0007669"/>
    <property type="project" value="InterPro"/>
</dbReference>
<dbReference type="EC" id="2.7.13.3" evidence="2"/>
<keyword evidence="12" id="KW-1185">Reference proteome</keyword>
<evidence type="ECO:0000313" key="12">
    <source>
        <dbReference type="Proteomes" id="UP000321617"/>
    </source>
</evidence>
<dbReference type="InterPro" id="IPR050482">
    <property type="entry name" value="Sensor_HK_TwoCompSys"/>
</dbReference>
<evidence type="ECO:0000256" key="5">
    <source>
        <dbReference type="ARBA" id="ARBA00022741"/>
    </source>
</evidence>
<protein>
    <recommendedName>
        <fullName evidence="2">histidine kinase</fullName>
        <ecNumber evidence="2">2.7.13.3</ecNumber>
    </recommendedName>
</protein>
<keyword evidence="9" id="KW-0812">Transmembrane</keyword>
<evidence type="ECO:0000256" key="8">
    <source>
        <dbReference type="ARBA" id="ARBA00023012"/>
    </source>
</evidence>
<feature type="transmembrane region" description="Helical" evidence="9">
    <location>
        <begin position="66"/>
        <end position="86"/>
    </location>
</feature>
<dbReference type="RefSeq" id="WP_147131766.1">
    <property type="nucleotide sequence ID" value="NZ_BAABIJ010000001.1"/>
</dbReference>
<keyword evidence="3" id="KW-0597">Phosphoprotein</keyword>
<dbReference type="InterPro" id="IPR011712">
    <property type="entry name" value="Sig_transdc_His_kin_sub3_dim/P"/>
</dbReference>
<evidence type="ECO:0000313" key="11">
    <source>
        <dbReference type="EMBL" id="TWJ14556.1"/>
    </source>
</evidence>
<feature type="transmembrane region" description="Helical" evidence="9">
    <location>
        <begin position="36"/>
        <end position="54"/>
    </location>
</feature>
<dbReference type="CDD" id="cd16917">
    <property type="entry name" value="HATPase_UhpB-NarQ-NarX-like"/>
    <property type="match status" value="1"/>
</dbReference>
<evidence type="ECO:0000256" key="6">
    <source>
        <dbReference type="ARBA" id="ARBA00022777"/>
    </source>
</evidence>
<feature type="transmembrane region" description="Helical" evidence="9">
    <location>
        <begin position="92"/>
        <end position="111"/>
    </location>
</feature>
<dbReference type="PANTHER" id="PTHR24421">
    <property type="entry name" value="NITRATE/NITRITE SENSOR PROTEIN NARX-RELATED"/>
    <property type="match status" value="1"/>
</dbReference>
<keyword evidence="7" id="KW-0067">ATP-binding</keyword>
<comment type="catalytic activity">
    <reaction evidence="1">
        <text>ATP + protein L-histidine = ADP + protein N-phospho-L-histidine.</text>
        <dbReference type="EC" id="2.7.13.3"/>
    </reaction>
</comment>
<dbReference type="SMART" id="SM00387">
    <property type="entry name" value="HATPase_c"/>
    <property type="match status" value="1"/>
</dbReference>
<dbReference type="PANTHER" id="PTHR24421:SF10">
    <property type="entry name" value="NITRATE_NITRITE SENSOR PROTEIN NARQ"/>
    <property type="match status" value="1"/>
</dbReference>
<evidence type="ECO:0000256" key="2">
    <source>
        <dbReference type="ARBA" id="ARBA00012438"/>
    </source>
</evidence>